<feature type="domain" description="Fibronectin type-III" evidence="13">
    <location>
        <begin position="393"/>
        <end position="487"/>
    </location>
</feature>
<organism evidence="14 15">
    <name type="scientific">Denticeps clupeoides</name>
    <name type="common">denticle herring</name>
    <dbReference type="NCBI Taxonomy" id="299321"/>
    <lineage>
        <taxon>Eukaryota</taxon>
        <taxon>Metazoa</taxon>
        <taxon>Chordata</taxon>
        <taxon>Craniata</taxon>
        <taxon>Vertebrata</taxon>
        <taxon>Euteleostomi</taxon>
        <taxon>Actinopterygii</taxon>
        <taxon>Neopterygii</taxon>
        <taxon>Teleostei</taxon>
        <taxon>Clupei</taxon>
        <taxon>Clupeiformes</taxon>
        <taxon>Denticipitoidei</taxon>
        <taxon>Denticipitidae</taxon>
        <taxon>Denticeps</taxon>
    </lineage>
</organism>
<dbReference type="AlphaFoldDB" id="A0AAY4CDR6"/>
<dbReference type="InterPro" id="IPR052672">
    <property type="entry name" value="Type1_Cytokine_Rcpt_Type2"/>
</dbReference>
<feature type="chain" id="PRO_5044313256" description="Fibronectin type-III domain-containing protein" evidence="12">
    <location>
        <begin position="23"/>
        <end position="791"/>
    </location>
</feature>
<dbReference type="RefSeq" id="XP_028857443.1">
    <property type="nucleotide sequence ID" value="XM_029001610.1"/>
</dbReference>
<reference evidence="14" key="2">
    <citation type="submission" date="2025-08" db="UniProtKB">
        <authorList>
            <consortium name="Ensembl"/>
        </authorList>
    </citation>
    <scope>IDENTIFICATION</scope>
</reference>
<keyword evidence="3 11" id="KW-0812">Transmembrane</keyword>
<dbReference type="Proteomes" id="UP000694580">
    <property type="component" value="Chromosome 13"/>
</dbReference>
<evidence type="ECO:0000313" key="14">
    <source>
        <dbReference type="Ensembl" id="ENSDCDP00010030859.1"/>
    </source>
</evidence>
<evidence type="ECO:0000256" key="6">
    <source>
        <dbReference type="ARBA" id="ARBA00022989"/>
    </source>
</evidence>
<evidence type="ECO:0000256" key="11">
    <source>
        <dbReference type="SAM" id="Phobius"/>
    </source>
</evidence>
<protein>
    <recommendedName>
        <fullName evidence="13">Fibronectin type-III domain-containing protein</fullName>
    </recommendedName>
</protein>
<keyword evidence="6 11" id="KW-1133">Transmembrane helix</keyword>
<dbReference type="PROSITE" id="PS50853">
    <property type="entry name" value="FN3"/>
    <property type="match status" value="3"/>
</dbReference>
<evidence type="ECO:0000256" key="12">
    <source>
        <dbReference type="SAM" id="SignalP"/>
    </source>
</evidence>
<name>A0AAY4CDR6_9TELE</name>
<dbReference type="Gene3D" id="2.60.40.10">
    <property type="entry name" value="Immunoglobulins"/>
    <property type="match status" value="5"/>
</dbReference>
<dbReference type="SMART" id="SM00060">
    <property type="entry name" value="FN3"/>
    <property type="match status" value="4"/>
</dbReference>
<sequence length="791" mass="88207">MCADGPLFLLLLAAGSCHVMKSCRPNSSAGTYVLQGSSFNITCVFEEKCQRGRASVHQDTNVSQVHRDLNSSSIMHEVTNIQKNTTYTCKCAEPLALCGMDVFSGYPPDVPQNLTCEQNGEFGVVNCTWQVERKSKFWTESKLCVRTASGNTAITLLHTAAFYSTFLLGSESAFSVWVNASNVLGFRLSAVHNYTLDDIVRPSPPVLVQVMCSSNHCHGHVNDSDVCRLLRIRYRELKRHCSTRDWSTRDFSQIGSDCSWSVGPLKPYTVYELQAMGKLGTHRGQWSHWGTTVQKRTEEEAPSEKLVVWVTEDVPHSHYLHWKELSESGAKGRIQGYNVTVTNQTYTWNWKVKNGTCFGPLTCSHCSVSVSAYNSKGSSPPAKFSMQRRKGPPPQNVSLRSLDNCSIAISWLNTSTAGHHSLIGYVVEWLHPSRPKMDLQWQRVGQHQHSVIITDLQPLACYKGAVHALYEDGSGKSDHFDFSTEQMVPMKGPDKINTKPLDSTVTVSWNEISWNQSRGCLRKYTIYVNSMKYDVTDVKRRVYTLPAIVPGQRYDICVTAWTDAGEGPKGCCDVYYKQKLEQPDLTFGILAAVIFFLLCFGVSCLMQELSFSQRVSTCCHLMPVSIPDPANSKWAKECAAVNGDMTLNLYLSDSSMSEEEPDTVEVQEVPREKLVPDIFENITRMSSAQLSGGCLKQDTAPSYSIRATGTYIKSFSQDSDETQVSQSTDLTVEYISTHGMMGCGSEVEEDDEDDESMERQFIPCPLFEPFLSVGGKLTLDSVKIDCSDFLS</sequence>
<evidence type="ECO:0000256" key="4">
    <source>
        <dbReference type="ARBA" id="ARBA00022729"/>
    </source>
</evidence>
<reference evidence="14 15" key="1">
    <citation type="submission" date="2020-06" db="EMBL/GenBank/DDBJ databases">
        <authorList>
            <consortium name="Wellcome Sanger Institute Data Sharing"/>
        </authorList>
    </citation>
    <scope>NUCLEOTIDE SEQUENCE [LARGE SCALE GENOMIC DNA]</scope>
</reference>
<dbReference type="GeneTree" id="ENSGT00940000159829"/>
<dbReference type="CDD" id="cd00063">
    <property type="entry name" value="FN3"/>
    <property type="match status" value="2"/>
</dbReference>
<feature type="transmembrane region" description="Helical" evidence="11">
    <location>
        <begin position="585"/>
        <end position="606"/>
    </location>
</feature>
<evidence type="ECO:0000256" key="1">
    <source>
        <dbReference type="ARBA" id="ARBA00004479"/>
    </source>
</evidence>
<evidence type="ECO:0000256" key="10">
    <source>
        <dbReference type="SAM" id="MobiDB-lite"/>
    </source>
</evidence>
<feature type="domain" description="Fibronectin type-III" evidence="13">
    <location>
        <begin position="201"/>
        <end position="300"/>
    </location>
</feature>
<dbReference type="InterPro" id="IPR036116">
    <property type="entry name" value="FN3_sf"/>
</dbReference>
<dbReference type="SUPFAM" id="SSF49265">
    <property type="entry name" value="Fibronectin type III"/>
    <property type="match status" value="3"/>
</dbReference>
<dbReference type="PANTHER" id="PTHR48423:SF2">
    <property type="entry name" value="INTERLEUKIN-12 RECEPTOR SUBUNIT BETA-2"/>
    <property type="match status" value="1"/>
</dbReference>
<evidence type="ECO:0000313" key="15">
    <source>
        <dbReference type="Proteomes" id="UP000694580"/>
    </source>
</evidence>
<evidence type="ECO:0000256" key="2">
    <source>
        <dbReference type="ARBA" id="ARBA00008921"/>
    </source>
</evidence>
<dbReference type="InterPro" id="IPR003961">
    <property type="entry name" value="FN3_dom"/>
</dbReference>
<keyword evidence="8" id="KW-0675">Receptor</keyword>
<feature type="domain" description="Fibronectin type-III" evidence="13">
    <location>
        <begin position="489"/>
        <end position="583"/>
    </location>
</feature>
<keyword evidence="5" id="KW-0677">Repeat</keyword>
<proteinExistence type="inferred from homology"/>
<keyword evidence="9" id="KW-0325">Glycoprotein</keyword>
<evidence type="ECO:0000256" key="3">
    <source>
        <dbReference type="ARBA" id="ARBA00022692"/>
    </source>
</evidence>
<evidence type="ECO:0000259" key="13">
    <source>
        <dbReference type="PROSITE" id="PS50853"/>
    </source>
</evidence>
<comment type="similarity">
    <text evidence="2">Belongs to the type I cytokine receptor family. Type 2 subfamily.</text>
</comment>
<dbReference type="PANTHER" id="PTHR48423">
    <property type="entry name" value="INTERLEUKIN-27 RECEPTOR SUBUNIT ALPHA"/>
    <property type="match status" value="1"/>
</dbReference>
<keyword evidence="4 12" id="KW-0732">Signal</keyword>
<dbReference type="Ensembl" id="ENSDCDT00010038245.1">
    <property type="protein sequence ID" value="ENSDCDP00010030859.1"/>
    <property type="gene ID" value="ENSDCDG00010019734.1"/>
</dbReference>
<dbReference type="GO" id="GO:0005886">
    <property type="term" value="C:plasma membrane"/>
    <property type="evidence" value="ECO:0007669"/>
    <property type="project" value="UniProtKB-ARBA"/>
</dbReference>
<dbReference type="InterPro" id="IPR013783">
    <property type="entry name" value="Ig-like_fold"/>
</dbReference>
<gene>
    <name evidence="14" type="primary">il12rb2</name>
</gene>
<evidence type="ECO:0000256" key="9">
    <source>
        <dbReference type="ARBA" id="ARBA00023180"/>
    </source>
</evidence>
<feature type="signal peptide" evidence="12">
    <location>
        <begin position="1"/>
        <end position="22"/>
    </location>
</feature>
<comment type="subcellular location">
    <subcellularLocation>
        <location evidence="1">Membrane</location>
        <topology evidence="1">Single-pass type I membrane protein</topology>
    </subcellularLocation>
</comment>
<accession>A0AAY4CDR6</accession>
<feature type="region of interest" description="Disordered" evidence="10">
    <location>
        <begin position="378"/>
        <end position="397"/>
    </location>
</feature>
<dbReference type="GeneID" id="114802579"/>
<evidence type="ECO:0000256" key="8">
    <source>
        <dbReference type="ARBA" id="ARBA00023170"/>
    </source>
</evidence>
<reference evidence="14" key="3">
    <citation type="submission" date="2025-09" db="UniProtKB">
        <authorList>
            <consortium name="Ensembl"/>
        </authorList>
    </citation>
    <scope>IDENTIFICATION</scope>
</reference>
<keyword evidence="15" id="KW-1185">Reference proteome</keyword>
<dbReference type="Pfam" id="PF00041">
    <property type="entry name" value="fn3"/>
    <property type="match status" value="2"/>
</dbReference>
<keyword evidence="7 11" id="KW-0472">Membrane</keyword>
<evidence type="ECO:0000256" key="7">
    <source>
        <dbReference type="ARBA" id="ARBA00023136"/>
    </source>
</evidence>
<evidence type="ECO:0000256" key="5">
    <source>
        <dbReference type="ARBA" id="ARBA00022737"/>
    </source>
</evidence>